<accession>A0ABV0TID7</accession>
<proteinExistence type="predicted"/>
<gene>
    <name evidence="1" type="ORF">ILYODFUR_012731</name>
</gene>
<reference evidence="1 2" key="1">
    <citation type="submission" date="2021-06" db="EMBL/GenBank/DDBJ databases">
        <authorList>
            <person name="Palmer J.M."/>
        </authorList>
    </citation>
    <scope>NUCLEOTIDE SEQUENCE [LARGE SCALE GENOMIC DNA]</scope>
    <source>
        <strain evidence="2">if_2019</strain>
        <tissue evidence="1">Muscle</tissue>
    </source>
</reference>
<protein>
    <recommendedName>
        <fullName evidence="3">Secreted protein</fullName>
    </recommendedName>
</protein>
<organism evidence="1 2">
    <name type="scientific">Ilyodon furcidens</name>
    <name type="common">goldbreast splitfin</name>
    <dbReference type="NCBI Taxonomy" id="33524"/>
    <lineage>
        <taxon>Eukaryota</taxon>
        <taxon>Metazoa</taxon>
        <taxon>Chordata</taxon>
        <taxon>Craniata</taxon>
        <taxon>Vertebrata</taxon>
        <taxon>Euteleostomi</taxon>
        <taxon>Actinopterygii</taxon>
        <taxon>Neopterygii</taxon>
        <taxon>Teleostei</taxon>
        <taxon>Neoteleostei</taxon>
        <taxon>Acanthomorphata</taxon>
        <taxon>Ovalentaria</taxon>
        <taxon>Atherinomorphae</taxon>
        <taxon>Cyprinodontiformes</taxon>
        <taxon>Goodeidae</taxon>
        <taxon>Ilyodon</taxon>
    </lineage>
</organism>
<evidence type="ECO:0000313" key="2">
    <source>
        <dbReference type="Proteomes" id="UP001482620"/>
    </source>
</evidence>
<dbReference type="EMBL" id="JAHRIQ010035766">
    <property type="protein sequence ID" value="MEQ2232561.1"/>
    <property type="molecule type" value="Genomic_DNA"/>
</dbReference>
<evidence type="ECO:0000313" key="1">
    <source>
        <dbReference type="EMBL" id="MEQ2232561.1"/>
    </source>
</evidence>
<dbReference type="Proteomes" id="UP001482620">
    <property type="component" value="Unassembled WGS sequence"/>
</dbReference>
<sequence length="103" mass="11444">MSPCWQADTTLQTGFKSVIRSLFFSFFLLSVEDTHVFSPSLPADPCFCFLSVFFSEPCFAYPPIEQILFFSTGRQGKGDPLVQTGRSSLDTQWILGSSGRLCA</sequence>
<name>A0ABV0TID7_9TELE</name>
<evidence type="ECO:0008006" key="3">
    <source>
        <dbReference type="Google" id="ProtNLM"/>
    </source>
</evidence>
<comment type="caution">
    <text evidence="1">The sequence shown here is derived from an EMBL/GenBank/DDBJ whole genome shotgun (WGS) entry which is preliminary data.</text>
</comment>
<keyword evidence="2" id="KW-1185">Reference proteome</keyword>